<dbReference type="PROSITE" id="PS51034">
    <property type="entry name" value="ZP_2"/>
    <property type="match status" value="1"/>
</dbReference>
<proteinExistence type="predicted"/>
<dbReference type="InterPro" id="IPR001507">
    <property type="entry name" value="ZP_dom"/>
</dbReference>
<comment type="caution">
    <text evidence="4">The sequence shown here is derived from an EMBL/GenBank/DDBJ whole genome shotgun (WGS) entry which is preliminary data.</text>
</comment>
<dbReference type="InterPro" id="IPR055355">
    <property type="entry name" value="ZP-C"/>
</dbReference>
<feature type="domain" description="ZP" evidence="3">
    <location>
        <begin position="40"/>
        <end position="291"/>
    </location>
</feature>
<keyword evidence="2" id="KW-1133">Transmembrane helix</keyword>
<evidence type="ECO:0000313" key="5">
    <source>
        <dbReference type="Proteomes" id="UP000192247"/>
    </source>
</evidence>
<sequence length="562" mass="61659">MVYLFMFVSSGLPYIEGTQWDNALSNGIEPETRLQDVQVACGKRHMRVHLDFGPQAFRGLVFSKGHHGHPECVYVKPGSNIVGGIDFDVFYDKCGTKPDHAGSFYENTIVIQYGQDVIEAWDEAKRLRCEWHDAYEKSALKSPTIQLADLDVQELNFQGDNIGCWMEIQEGKGPWARQVSSIVPLGAPLTMVVAIADDNAEFDMRVKSCWAHDGHRPPLHLTDEEGCVLRPKMLTPFAKVKDTQGGRASVVSYSHFYAFKFPDSIEVQMQCVVEICRNGCPKDCHTLDDHQTAGSNLIADKRLPSSFLKPATRAPTTTSTTSKHQFVPISLPPPRVQHPFFIPPPPSQRPLAPPSRTPAPVLASQPAPSLRVPTEPTMSRGGDKATDPAPVYVPTEQSDQLGSPEEDDLSSEDDISDSSVEQPDGDNVLRRFSAVRHQPQGGTGNMGENRLGHYWQQQAVSIRPRNIRVRRDVDALGVRGSFRVVAAQDLAFAPNATADDAAIVYAHGGDVVYGSVCLPALSLAAGLGLLGLLAVCCLCIAAYLFWVLRTYSALNRNKCSLN</sequence>
<name>A0A1V9XDW0_9ACAR</name>
<feature type="compositionally biased region" description="Low complexity" evidence="1">
    <location>
        <begin position="309"/>
        <end position="323"/>
    </location>
</feature>
<evidence type="ECO:0000256" key="2">
    <source>
        <dbReference type="SAM" id="Phobius"/>
    </source>
</evidence>
<dbReference type="Proteomes" id="UP000192247">
    <property type="component" value="Unassembled WGS sequence"/>
</dbReference>
<dbReference type="Pfam" id="PF00100">
    <property type="entry name" value="Zona_pellucida"/>
    <property type="match status" value="1"/>
</dbReference>
<protein>
    <recommendedName>
        <fullName evidence="3">ZP domain-containing protein</fullName>
    </recommendedName>
</protein>
<feature type="region of interest" description="Disordered" evidence="1">
    <location>
        <begin position="306"/>
        <end position="427"/>
    </location>
</feature>
<evidence type="ECO:0000256" key="1">
    <source>
        <dbReference type="SAM" id="MobiDB-lite"/>
    </source>
</evidence>
<dbReference type="OrthoDB" id="10062424at2759"/>
<feature type="compositionally biased region" description="Pro residues" evidence="1">
    <location>
        <begin position="330"/>
        <end position="357"/>
    </location>
</feature>
<dbReference type="EMBL" id="MNPL01013835">
    <property type="protein sequence ID" value="OQR71679.1"/>
    <property type="molecule type" value="Genomic_DNA"/>
</dbReference>
<keyword evidence="5" id="KW-1185">Reference proteome</keyword>
<feature type="compositionally biased region" description="Acidic residues" evidence="1">
    <location>
        <begin position="404"/>
        <end position="416"/>
    </location>
</feature>
<keyword evidence="2" id="KW-0812">Transmembrane</keyword>
<dbReference type="STRING" id="418985.A0A1V9XDW0"/>
<evidence type="ECO:0000259" key="3">
    <source>
        <dbReference type="PROSITE" id="PS51034"/>
    </source>
</evidence>
<dbReference type="AlphaFoldDB" id="A0A1V9XDW0"/>
<organism evidence="4 5">
    <name type="scientific">Tropilaelaps mercedesae</name>
    <dbReference type="NCBI Taxonomy" id="418985"/>
    <lineage>
        <taxon>Eukaryota</taxon>
        <taxon>Metazoa</taxon>
        <taxon>Ecdysozoa</taxon>
        <taxon>Arthropoda</taxon>
        <taxon>Chelicerata</taxon>
        <taxon>Arachnida</taxon>
        <taxon>Acari</taxon>
        <taxon>Parasitiformes</taxon>
        <taxon>Mesostigmata</taxon>
        <taxon>Gamasina</taxon>
        <taxon>Dermanyssoidea</taxon>
        <taxon>Laelapidae</taxon>
        <taxon>Tropilaelaps</taxon>
    </lineage>
</organism>
<reference evidence="4 5" key="1">
    <citation type="journal article" date="2017" name="Gigascience">
        <title>Draft genome of the honey bee ectoparasitic mite, Tropilaelaps mercedesae, is shaped by the parasitic life history.</title>
        <authorList>
            <person name="Dong X."/>
            <person name="Armstrong S.D."/>
            <person name="Xia D."/>
            <person name="Makepeace B.L."/>
            <person name="Darby A.C."/>
            <person name="Kadowaki T."/>
        </authorList>
    </citation>
    <scope>NUCLEOTIDE SEQUENCE [LARGE SCALE GENOMIC DNA]</scope>
    <source>
        <strain evidence="4">Wuxi-XJTLU</strain>
    </source>
</reference>
<dbReference type="SMART" id="SM00241">
    <property type="entry name" value="ZP"/>
    <property type="match status" value="1"/>
</dbReference>
<gene>
    <name evidence="4" type="ORF">BIW11_10857</name>
</gene>
<keyword evidence="2" id="KW-0472">Membrane</keyword>
<feature type="transmembrane region" description="Helical" evidence="2">
    <location>
        <begin position="523"/>
        <end position="548"/>
    </location>
</feature>
<evidence type="ECO:0000313" key="4">
    <source>
        <dbReference type="EMBL" id="OQR71679.1"/>
    </source>
</evidence>
<dbReference type="PANTHER" id="PTHR46560:SF1">
    <property type="entry name" value="MINIATURE"/>
    <property type="match status" value="1"/>
</dbReference>
<accession>A0A1V9XDW0</accession>
<dbReference type="PANTHER" id="PTHR46560">
    <property type="entry name" value="CYPHER, ISOFORM B"/>
    <property type="match status" value="1"/>
</dbReference>
<dbReference type="InParanoid" id="A0A1V9XDW0"/>